<dbReference type="OrthoDB" id="129822at2"/>
<evidence type="ECO:0000313" key="2">
    <source>
        <dbReference type="Proteomes" id="UP000321201"/>
    </source>
</evidence>
<keyword evidence="2" id="KW-1185">Reference proteome</keyword>
<reference evidence="1 2" key="1">
    <citation type="submission" date="2019-08" db="EMBL/GenBank/DDBJ databases">
        <title>Pelomicrobium methylotrophicum gen. nov., sp. nov. a moderately thermophilic, facultatively anaerobic, lithoautotrophic and methylotrophic bacterium isolated from a terrestrial mud volcano.</title>
        <authorList>
            <person name="Slobodkina G.B."/>
            <person name="Merkel A.Y."/>
            <person name="Slobodkin A.I."/>
        </authorList>
    </citation>
    <scope>NUCLEOTIDE SEQUENCE [LARGE SCALE GENOMIC DNA]</scope>
    <source>
        <strain evidence="1 2">SM250</strain>
    </source>
</reference>
<comment type="caution">
    <text evidence="1">The sequence shown here is derived from an EMBL/GenBank/DDBJ whole genome shotgun (WGS) entry which is preliminary data.</text>
</comment>
<sequence length="113" mass="12624">MKEGDVVLAPFRFMDRVEKKLRPCIVIEADAVSVKVVFITSRKVDRAFETEVVLSDAEARLIGLDRASRVDFAKRDRIPRCEVKKVIGNISALPKSRLAGMFRAAKAAGLYDD</sequence>
<dbReference type="InParanoid" id="A0A5C7EV83"/>
<dbReference type="SUPFAM" id="SSF50118">
    <property type="entry name" value="Cell growth inhibitor/plasmid maintenance toxic component"/>
    <property type="match status" value="1"/>
</dbReference>
<dbReference type="Pfam" id="PF02452">
    <property type="entry name" value="PemK_toxin"/>
    <property type="match status" value="1"/>
</dbReference>
<protein>
    <recommendedName>
        <fullName evidence="3">PemK-like protein</fullName>
    </recommendedName>
</protein>
<name>A0A5C7EV83_9PROT</name>
<dbReference type="InterPro" id="IPR011067">
    <property type="entry name" value="Plasmid_toxin/cell-grow_inhib"/>
</dbReference>
<gene>
    <name evidence="1" type="ORF">FR698_11615</name>
</gene>
<dbReference type="EMBL" id="VPFL01000016">
    <property type="protein sequence ID" value="TXF11156.1"/>
    <property type="molecule type" value="Genomic_DNA"/>
</dbReference>
<dbReference type="InterPro" id="IPR003477">
    <property type="entry name" value="PemK-like"/>
</dbReference>
<dbReference type="AlphaFoldDB" id="A0A5C7EV83"/>
<accession>A0A5C7EV83</accession>
<proteinExistence type="predicted"/>
<organism evidence="1 2">
    <name type="scientific">Pelomicrobium methylotrophicum</name>
    <dbReference type="NCBI Taxonomy" id="2602750"/>
    <lineage>
        <taxon>Bacteria</taxon>
        <taxon>Pseudomonadati</taxon>
        <taxon>Pseudomonadota</taxon>
        <taxon>Hydrogenophilia</taxon>
        <taxon>Hydrogenophilia incertae sedis</taxon>
        <taxon>Pelomicrobium</taxon>
    </lineage>
</organism>
<dbReference type="Gene3D" id="2.30.30.110">
    <property type="match status" value="1"/>
</dbReference>
<dbReference type="GO" id="GO:0003677">
    <property type="term" value="F:DNA binding"/>
    <property type="evidence" value="ECO:0007669"/>
    <property type="project" value="InterPro"/>
</dbReference>
<dbReference type="Proteomes" id="UP000321201">
    <property type="component" value="Unassembled WGS sequence"/>
</dbReference>
<evidence type="ECO:0000313" key="1">
    <source>
        <dbReference type="EMBL" id="TXF11156.1"/>
    </source>
</evidence>
<evidence type="ECO:0008006" key="3">
    <source>
        <dbReference type="Google" id="ProtNLM"/>
    </source>
</evidence>
<dbReference type="RefSeq" id="WP_147800367.1">
    <property type="nucleotide sequence ID" value="NZ_VPFL01000016.1"/>
</dbReference>